<evidence type="ECO:0000313" key="3">
    <source>
        <dbReference type="Proteomes" id="UP000054477"/>
    </source>
</evidence>
<accession>A0A0C9Y3B6</accession>
<gene>
    <name evidence="2" type="ORF">K443DRAFT_6002</name>
</gene>
<evidence type="ECO:0000256" key="1">
    <source>
        <dbReference type="SAM" id="MobiDB-lite"/>
    </source>
</evidence>
<dbReference type="HOGENOM" id="CLU_201506_0_0_1"/>
<name>A0A0C9Y3B6_9AGAR</name>
<reference evidence="2 3" key="1">
    <citation type="submission" date="2014-04" db="EMBL/GenBank/DDBJ databases">
        <authorList>
            <consortium name="DOE Joint Genome Institute"/>
            <person name="Kuo A."/>
            <person name="Kohler A."/>
            <person name="Nagy L.G."/>
            <person name="Floudas D."/>
            <person name="Copeland A."/>
            <person name="Barry K.W."/>
            <person name="Cichocki N."/>
            <person name="Veneault-Fourrey C."/>
            <person name="LaButti K."/>
            <person name="Lindquist E.A."/>
            <person name="Lipzen A."/>
            <person name="Lundell T."/>
            <person name="Morin E."/>
            <person name="Murat C."/>
            <person name="Sun H."/>
            <person name="Tunlid A."/>
            <person name="Henrissat B."/>
            <person name="Grigoriev I.V."/>
            <person name="Hibbett D.S."/>
            <person name="Martin F."/>
            <person name="Nordberg H.P."/>
            <person name="Cantor M.N."/>
            <person name="Hua S.X."/>
        </authorList>
    </citation>
    <scope>NUCLEOTIDE SEQUENCE [LARGE SCALE GENOMIC DNA]</scope>
    <source>
        <strain evidence="2 3">LaAM-08-1</strain>
    </source>
</reference>
<proteinExistence type="predicted"/>
<evidence type="ECO:0000313" key="2">
    <source>
        <dbReference type="EMBL" id="KIK02608.1"/>
    </source>
</evidence>
<protein>
    <submittedName>
        <fullName evidence="2">Uncharacterized protein</fullName>
    </submittedName>
</protein>
<feature type="region of interest" description="Disordered" evidence="1">
    <location>
        <begin position="24"/>
        <end position="53"/>
    </location>
</feature>
<sequence>MAPRKSTKTLPAPADTLIFAALREEEELDSTTNCNSDSDDDDEIANTADVEQP</sequence>
<dbReference type="EMBL" id="KN838590">
    <property type="protein sequence ID" value="KIK02608.1"/>
    <property type="molecule type" value="Genomic_DNA"/>
</dbReference>
<dbReference type="Proteomes" id="UP000054477">
    <property type="component" value="Unassembled WGS sequence"/>
</dbReference>
<keyword evidence="3" id="KW-1185">Reference proteome</keyword>
<reference evidence="3" key="2">
    <citation type="submission" date="2015-01" db="EMBL/GenBank/DDBJ databases">
        <title>Evolutionary Origins and Diversification of the Mycorrhizal Mutualists.</title>
        <authorList>
            <consortium name="DOE Joint Genome Institute"/>
            <consortium name="Mycorrhizal Genomics Consortium"/>
            <person name="Kohler A."/>
            <person name="Kuo A."/>
            <person name="Nagy L.G."/>
            <person name="Floudas D."/>
            <person name="Copeland A."/>
            <person name="Barry K.W."/>
            <person name="Cichocki N."/>
            <person name="Veneault-Fourrey C."/>
            <person name="LaButti K."/>
            <person name="Lindquist E.A."/>
            <person name="Lipzen A."/>
            <person name="Lundell T."/>
            <person name="Morin E."/>
            <person name="Murat C."/>
            <person name="Riley R."/>
            <person name="Ohm R."/>
            <person name="Sun H."/>
            <person name="Tunlid A."/>
            <person name="Henrissat B."/>
            <person name="Grigoriev I.V."/>
            <person name="Hibbett D.S."/>
            <person name="Martin F."/>
        </authorList>
    </citation>
    <scope>NUCLEOTIDE SEQUENCE [LARGE SCALE GENOMIC DNA]</scope>
    <source>
        <strain evidence="3">LaAM-08-1</strain>
    </source>
</reference>
<organism evidence="2 3">
    <name type="scientific">Laccaria amethystina LaAM-08-1</name>
    <dbReference type="NCBI Taxonomy" id="1095629"/>
    <lineage>
        <taxon>Eukaryota</taxon>
        <taxon>Fungi</taxon>
        <taxon>Dikarya</taxon>
        <taxon>Basidiomycota</taxon>
        <taxon>Agaricomycotina</taxon>
        <taxon>Agaricomycetes</taxon>
        <taxon>Agaricomycetidae</taxon>
        <taxon>Agaricales</taxon>
        <taxon>Agaricineae</taxon>
        <taxon>Hydnangiaceae</taxon>
        <taxon>Laccaria</taxon>
    </lineage>
</organism>
<dbReference type="AlphaFoldDB" id="A0A0C9Y3B6"/>